<keyword evidence="2" id="KW-1185">Reference proteome</keyword>
<sequence length="299" mass="31035">MSDTGEDDGAERAARYARPDASMSLLTSVMEHSLDEGYAEAARSRGRYGTSRMPTSLRGRLALAAGLMLPALVLTIGAVQVRASAPVAAQERQELVQRVGTARANADAVQREVDSLRSQIKQLGQQSGSAGSAQLEQLQLVTGLGAARGPGLKIVLDDAAAADTGGGTDPRTASGFGNAGRVRDRDVQLVVDALWRSGAEGVAINGQRLTSLSAIRAAGDAILVDNRPLVLPYTVLAIGGGPLVSGFQQDVDGGVYLNQLKIDYGIQYRMTAEDRVDLPAAARGSLLYAVPAGRGGATP</sequence>
<reference evidence="1 2" key="1">
    <citation type="submission" date="2024-09" db="EMBL/GenBank/DDBJ databases">
        <authorList>
            <person name="Lee S.D."/>
        </authorList>
    </citation>
    <scope>NUCLEOTIDE SEQUENCE [LARGE SCALE GENOMIC DNA]</scope>
    <source>
        <strain evidence="1 2">N1-1</strain>
    </source>
</reference>
<evidence type="ECO:0000313" key="2">
    <source>
        <dbReference type="Proteomes" id="UP001592582"/>
    </source>
</evidence>
<proteinExistence type="predicted"/>
<accession>A0ABV6VBB5</accession>
<dbReference type="InterPro" id="IPR010273">
    <property type="entry name" value="DUF881"/>
</dbReference>
<dbReference type="Proteomes" id="UP001592582">
    <property type="component" value="Unassembled WGS sequence"/>
</dbReference>
<organism evidence="1 2">
    <name type="scientific">Streptacidiphilus alkalitolerans</name>
    <dbReference type="NCBI Taxonomy" id="3342712"/>
    <lineage>
        <taxon>Bacteria</taxon>
        <taxon>Bacillati</taxon>
        <taxon>Actinomycetota</taxon>
        <taxon>Actinomycetes</taxon>
        <taxon>Kitasatosporales</taxon>
        <taxon>Streptomycetaceae</taxon>
        <taxon>Streptacidiphilus</taxon>
    </lineage>
</organism>
<gene>
    <name evidence="1" type="ORF">ACEZDG_17290</name>
</gene>
<name>A0ABV6VBB5_9ACTN</name>
<comment type="caution">
    <text evidence="1">The sequence shown here is derived from an EMBL/GenBank/DDBJ whole genome shotgun (WGS) entry which is preliminary data.</text>
</comment>
<dbReference type="Gene3D" id="3.30.70.1880">
    <property type="entry name" value="Protein of unknown function DUF881"/>
    <property type="match status" value="1"/>
</dbReference>
<dbReference type="EMBL" id="JBHEZX010000007">
    <property type="protein sequence ID" value="MFC1411016.1"/>
    <property type="molecule type" value="Genomic_DNA"/>
</dbReference>
<dbReference type="PANTHER" id="PTHR37313">
    <property type="entry name" value="UPF0749 PROTEIN RV1825"/>
    <property type="match status" value="1"/>
</dbReference>
<dbReference type="Pfam" id="PF05949">
    <property type="entry name" value="DUF881"/>
    <property type="match status" value="1"/>
</dbReference>
<dbReference type="PANTHER" id="PTHR37313:SF1">
    <property type="entry name" value="UPF0749 PROTEIN RV1823"/>
    <property type="match status" value="1"/>
</dbReference>
<evidence type="ECO:0000313" key="1">
    <source>
        <dbReference type="EMBL" id="MFC1411016.1"/>
    </source>
</evidence>
<protein>
    <submittedName>
        <fullName evidence="1">DUF881 domain-containing protein</fullName>
    </submittedName>
</protein>